<evidence type="ECO:0000313" key="2">
    <source>
        <dbReference type="Proteomes" id="UP001597322"/>
    </source>
</evidence>
<evidence type="ECO:0008006" key="3">
    <source>
        <dbReference type="Google" id="ProtNLM"/>
    </source>
</evidence>
<organism evidence="1 2">
    <name type="scientific">Rhizobium helianthi</name>
    <dbReference type="NCBI Taxonomy" id="1132695"/>
    <lineage>
        <taxon>Bacteria</taxon>
        <taxon>Pseudomonadati</taxon>
        <taxon>Pseudomonadota</taxon>
        <taxon>Alphaproteobacteria</taxon>
        <taxon>Hyphomicrobiales</taxon>
        <taxon>Rhizobiaceae</taxon>
        <taxon>Rhizobium/Agrobacterium group</taxon>
        <taxon>Rhizobium</taxon>
    </lineage>
</organism>
<sequence length="152" mass="16918">MLFGRSVFQSILTRLDGEEEEAEPAAPQSFRVSGLTSGFVAETTPTAAALPQADLAYFDVLEFPAPEPEPPVLAPEPPAMPDHLLRLTEAEIAEDLCLAKEDTPDLLQEKRRNFAKLNHPDRIHPNFRAEATTRMTIANMLIDRAIARQSRR</sequence>
<dbReference type="RefSeq" id="WP_377400180.1">
    <property type="nucleotide sequence ID" value="NZ_JBHUEQ010000016.1"/>
</dbReference>
<protein>
    <recommendedName>
        <fullName evidence="3">J domain-containing protein</fullName>
    </recommendedName>
</protein>
<evidence type="ECO:0000313" key="1">
    <source>
        <dbReference type="EMBL" id="MFD1745799.1"/>
    </source>
</evidence>
<accession>A0ABW4M4A7</accession>
<reference evidence="2" key="1">
    <citation type="journal article" date="2019" name="Int. J. Syst. Evol. Microbiol.">
        <title>The Global Catalogue of Microorganisms (GCM) 10K type strain sequencing project: providing services to taxonomists for standard genome sequencing and annotation.</title>
        <authorList>
            <consortium name="The Broad Institute Genomics Platform"/>
            <consortium name="The Broad Institute Genome Sequencing Center for Infectious Disease"/>
            <person name="Wu L."/>
            <person name="Ma J."/>
        </authorList>
    </citation>
    <scope>NUCLEOTIDE SEQUENCE [LARGE SCALE GENOMIC DNA]</scope>
    <source>
        <strain evidence="2">CG52</strain>
    </source>
</reference>
<name>A0ABW4M4A7_9HYPH</name>
<comment type="caution">
    <text evidence="1">The sequence shown here is derived from an EMBL/GenBank/DDBJ whole genome shotgun (WGS) entry which is preliminary data.</text>
</comment>
<dbReference type="Proteomes" id="UP001597322">
    <property type="component" value="Unassembled WGS sequence"/>
</dbReference>
<dbReference type="EMBL" id="JBHUEQ010000016">
    <property type="protein sequence ID" value="MFD1745799.1"/>
    <property type="molecule type" value="Genomic_DNA"/>
</dbReference>
<proteinExistence type="predicted"/>
<gene>
    <name evidence="1" type="ORF">ACFSE1_10040</name>
</gene>
<keyword evidence="2" id="KW-1185">Reference proteome</keyword>